<dbReference type="KEGG" id="ccs:CCNA_03453"/>
<dbReference type="PANTHER" id="PTHR47506:SF7">
    <property type="entry name" value="TRANSCRIPTIONAL REGULATORY PROTEIN"/>
    <property type="match status" value="1"/>
</dbReference>
<protein>
    <submittedName>
        <fullName evidence="6">AcrR-family transcriptional regulator</fullName>
    </submittedName>
</protein>
<dbReference type="RefSeq" id="YP_002518826.2">
    <property type="nucleotide sequence ID" value="NC_011916.1"/>
</dbReference>
<dbReference type="PRINTS" id="PR00455">
    <property type="entry name" value="HTHTETR"/>
</dbReference>
<evidence type="ECO:0000256" key="1">
    <source>
        <dbReference type="ARBA" id="ARBA00023015"/>
    </source>
</evidence>
<sequence length="209" mass="22962">MDAARLAKDTRKSQKTRARILDRAMHLFAEIGYHAATNPAIADASGLTRGAMLYHFPTREALVEAAVAHIQAERSALFRAAADSLPAGADVTEHAIDSYWDLLHSVPFTAFAELEAAGRTDPAIHALLAPAQAEFDRAQAGDHFLKILHAGAGPRFQASRDLARFMLEGLARTTLTYDKDGRKERLLAVIKRATHMLNRKGDVQDLWPE</sequence>
<dbReference type="Gene3D" id="1.10.357.10">
    <property type="entry name" value="Tetracycline Repressor, domain 2"/>
    <property type="match status" value="1"/>
</dbReference>
<reference evidence="6 7" key="1">
    <citation type="journal article" date="2010" name="J. Bacteriol.">
        <title>The genetic basis of laboratory adaptation in Caulobacter crescentus.</title>
        <authorList>
            <person name="Marks M.E."/>
            <person name="Castro-Rojas C.M."/>
            <person name="Teiling C."/>
            <person name="Du L."/>
            <person name="Kapatral V."/>
            <person name="Walunas T.L."/>
            <person name="Crosson S."/>
        </authorList>
    </citation>
    <scope>NUCLEOTIDE SEQUENCE [LARGE SCALE GENOMIC DNA]</scope>
    <source>
        <strain evidence="7">NA1000 / CB15N</strain>
    </source>
</reference>
<dbReference type="Pfam" id="PF00440">
    <property type="entry name" value="TetR_N"/>
    <property type="match status" value="1"/>
</dbReference>
<feature type="domain" description="HTH tetR-type" evidence="5">
    <location>
        <begin position="14"/>
        <end position="74"/>
    </location>
</feature>
<dbReference type="GeneID" id="7332450"/>
<dbReference type="PANTHER" id="PTHR47506">
    <property type="entry name" value="TRANSCRIPTIONAL REGULATORY PROTEIN"/>
    <property type="match status" value="1"/>
</dbReference>
<accession>A0A0H3CD48</accession>
<proteinExistence type="predicted"/>
<keyword evidence="3" id="KW-0804">Transcription</keyword>
<keyword evidence="7" id="KW-1185">Reference proteome</keyword>
<dbReference type="HOGENOM" id="CLU_069356_18_2_5"/>
<dbReference type="InterPro" id="IPR009057">
    <property type="entry name" value="Homeodomain-like_sf"/>
</dbReference>
<evidence type="ECO:0000313" key="7">
    <source>
        <dbReference type="Proteomes" id="UP000001364"/>
    </source>
</evidence>
<dbReference type="AlphaFoldDB" id="A0A0H3CD48"/>
<dbReference type="PROSITE" id="PS50977">
    <property type="entry name" value="HTH_TETR_2"/>
    <property type="match status" value="1"/>
</dbReference>
<dbReference type="GO" id="GO:0003677">
    <property type="term" value="F:DNA binding"/>
    <property type="evidence" value="ECO:0007669"/>
    <property type="project" value="UniProtKB-UniRule"/>
</dbReference>
<dbReference type="InterPro" id="IPR001647">
    <property type="entry name" value="HTH_TetR"/>
</dbReference>
<evidence type="ECO:0000256" key="4">
    <source>
        <dbReference type="PROSITE-ProRule" id="PRU00335"/>
    </source>
</evidence>
<dbReference type="Proteomes" id="UP000001364">
    <property type="component" value="Chromosome"/>
</dbReference>
<evidence type="ECO:0000259" key="5">
    <source>
        <dbReference type="PROSITE" id="PS50977"/>
    </source>
</evidence>
<evidence type="ECO:0000256" key="3">
    <source>
        <dbReference type="ARBA" id="ARBA00023163"/>
    </source>
</evidence>
<dbReference type="OrthoDB" id="9805134at2"/>
<dbReference type="PATRIC" id="fig|565050.3.peg.3366"/>
<evidence type="ECO:0000256" key="2">
    <source>
        <dbReference type="ARBA" id="ARBA00023125"/>
    </source>
</evidence>
<keyword evidence="2 4" id="KW-0238">DNA-binding</keyword>
<evidence type="ECO:0000313" key="6">
    <source>
        <dbReference type="EMBL" id="ACL96918.2"/>
    </source>
</evidence>
<keyword evidence="1" id="KW-0805">Transcription regulation</keyword>
<organism evidence="6 7">
    <name type="scientific">Caulobacter vibrioides (strain NA1000 / CB15N)</name>
    <name type="common">Caulobacter crescentus</name>
    <dbReference type="NCBI Taxonomy" id="565050"/>
    <lineage>
        <taxon>Bacteria</taxon>
        <taxon>Pseudomonadati</taxon>
        <taxon>Pseudomonadota</taxon>
        <taxon>Alphaproteobacteria</taxon>
        <taxon>Caulobacterales</taxon>
        <taxon>Caulobacteraceae</taxon>
        <taxon>Caulobacter</taxon>
    </lineage>
</organism>
<name>A0A0H3CD48_CAUVN</name>
<dbReference type="SUPFAM" id="SSF46689">
    <property type="entry name" value="Homeodomain-like"/>
    <property type="match status" value="1"/>
</dbReference>
<gene>
    <name evidence="6" type="ordered locus">CCNA_03453</name>
</gene>
<dbReference type="EMBL" id="CP001340">
    <property type="protein sequence ID" value="ACL96918.2"/>
    <property type="molecule type" value="Genomic_DNA"/>
</dbReference>
<dbReference type="RefSeq" id="WP_024265945.1">
    <property type="nucleotide sequence ID" value="NC_011916.1"/>
</dbReference>
<feature type="DNA-binding region" description="H-T-H motif" evidence="4">
    <location>
        <begin position="37"/>
        <end position="56"/>
    </location>
</feature>